<evidence type="ECO:0000313" key="2">
    <source>
        <dbReference type="EMBL" id="GAA4453682.1"/>
    </source>
</evidence>
<evidence type="ECO:0000256" key="1">
    <source>
        <dbReference type="SAM" id="SignalP"/>
    </source>
</evidence>
<gene>
    <name evidence="2" type="ORF">GCM10023156_24970</name>
</gene>
<keyword evidence="3" id="KW-1185">Reference proteome</keyword>
<proteinExistence type="predicted"/>
<feature type="chain" id="PRO_5045589542" evidence="1">
    <location>
        <begin position="22"/>
        <end position="340"/>
    </location>
</feature>
<dbReference type="Proteomes" id="UP001500840">
    <property type="component" value="Unassembled WGS sequence"/>
</dbReference>
<organism evidence="2 3">
    <name type="scientific">Novipirellula rosea</name>
    <dbReference type="NCBI Taxonomy" id="1031540"/>
    <lineage>
        <taxon>Bacteria</taxon>
        <taxon>Pseudomonadati</taxon>
        <taxon>Planctomycetota</taxon>
        <taxon>Planctomycetia</taxon>
        <taxon>Pirellulales</taxon>
        <taxon>Pirellulaceae</taxon>
        <taxon>Novipirellula</taxon>
    </lineage>
</organism>
<sequence>MTVRKLAACLLPMLMISSAPAQNASALTDREAGDTGSRYEDDAWYDVSEWFDGNDYNPTDEAIGRWDDERFDFYDKQTSSDNDNDDETVSAEEFYGDDFDDGYATYQDNDRDGNYETMSRYHDTDGDYLHDSYATYRDDDGDGMYDTYDFSQIAGQNAVHRSNVAQTTQKGLSGKAYKLSGTVEETKMIKRLGAMSLLVKAKTDEGKSMWVDFGDAGTSLQLFDGDAFTAYGPVVKRGDKDVLVATTIEQQGKQREIKRTGRRFSGTVQSTRKATVKGNEHLVVKLDTEDGKKLTVDMGDPANAKNLKEGSQVTVTGVPVKVGDRVILIADSNQTKKQNK</sequence>
<dbReference type="RefSeq" id="WP_345322450.1">
    <property type="nucleotide sequence ID" value="NZ_BAABGA010000031.1"/>
</dbReference>
<feature type="signal peptide" evidence="1">
    <location>
        <begin position="1"/>
        <end position="21"/>
    </location>
</feature>
<accession>A0ABP8MRL0</accession>
<comment type="caution">
    <text evidence="2">The sequence shown here is derived from an EMBL/GenBank/DDBJ whole genome shotgun (WGS) entry which is preliminary data.</text>
</comment>
<reference evidence="3" key="1">
    <citation type="journal article" date="2019" name="Int. J. Syst. Evol. Microbiol.">
        <title>The Global Catalogue of Microorganisms (GCM) 10K type strain sequencing project: providing services to taxonomists for standard genome sequencing and annotation.</title>
        <authorList>
            <consortium name="The Broad Institute Genomics Platform"/>
            <consortium name="The Broad Institute Genome Sequencing Center for Infectious Disease"/>
            <person name="Wu L."/>
            <person name="Ma J."/>
        </authorList>
    </citation>
    <scope>NUCLEOTIDE SEQUENCE [LARGE SCALE GENOMIC DNA]</scope>
    <source>
        <strain evidence="3">JCM 17759</strain>
    </source>
</reference>
<name>A0ABP8MRL0_9BACT</name>
<protein>
    <submittedName>
        <fullName evidence="2">Uncharacterized protein</fullName>
    </submittedName>
</protein>
<evidence type="ECO:0000313" key="3">
    <source>
        <dbReference type="Proteomes" id="UP001500840"/>
    </source>
</evidence>
<dbReference type="EMBL" id="BAABGA010000031">
    <property type="protein sequence ID" value="GAA4453682.1"/>
    <property type="molecule type" value="Genomic_DNA"/>
</dbReference>
<keyword evidence="1" id="KW-0732">Signal</keyword>